<evidence type="ECO:0000313" key="3">
    <source>
        <dbReference type="EnsemblMetazoa" id="HelroP160056"/>
    </source>
</evidence>
<gene>
    <name evidence="3" type="primary">20198554</name>
    <name evidence="2" type="ORF">HELRODRAFT_160056</name>
</gene>
<evidence type="ECO:0000313" key="2">
    <source>
        <dbReference type="EMBL" id="ESO05957.1"/>
    </source>
</evidence>
<accession>T1EPQ4</accession>
<dbReference type="RefSeq" id="XP_009015325.1">
    <property type="nucleotide sequence ID" value="XM_009017077.1"/>
</dbReference>
<name>T1EPQ4_HELRO</name>
<dbReference type="EnsemblMetazoa" id="HelroT160056">
    <property type="protein sequence ID" value="HelroP160056"/>
    <property type="gene ID" value="HelroG160056"/>
</dbReference>
<reference evidence="2 4" key="2">
    <citation type="journal article" date="2013" name="Nature">
        <title>Insights into bilaterian evolution from three spiralian genomes.</title>
        <authorList>
            <person name="Simakov O."/>
            <person name="Marletaz F."/>
            <person name="Cho S.J."/>
            <person name="Edsinger-Gonzales E."/>
            <person name="Havlak P."/>
            <person name="Hellsten U."/>
            <person name="Kuo D.H."/>
            <person name="Larsson T."/>
            <person name="Lv J."/>
            <person name="Arendt D."/>
            <person name="Savage R."/>
            <person name="Osoegawa K."/>
            <person name="de Jong P."/>
            <person name="Grimwood J."/>
            <person name="Chapman J.A."/>
            <person name="Shapiro H."/>
            <person name="Aerts A."/>
            <person name="Otillar R.P."/>
            <person name="Terry A.Y."/>
            <person name="Boore J.L."/>
            <person name="Grigoriev I.V."/>
            <person name="Lindberg D.R."/>
            <person name="Seaver E.C."/>
            <person name="Weisblat D.A."/>
            <person name="Putnam N.H."/>
            <person name="Rokhsar D.S."/>
        </authorList>
    </citation>
    <scope>NUCLEOTIDE SEQUENCE</scope>
</reference>
<keyword evidence="1" id="KW-0732">Signal</keyword>
<dbReference type="GeneID" id="20198554"/>
<evidence type="ECO:0000256" key="1">
    <source>
        <dbReference type="SAM" id="SignalP"/>
    </source>
</evidence>
<proteinExistence type="predicted"/>
<keyword evidence="4" id="KW-1185">Reference proteome</keyword>
<dbReference type="InParanoid" id="T1EPQ4"/>
<dbReference type="EMBL" id="KB096324">
    <property type="protein sequence ID" value="ESO05957.1"/>
    <property type="molecule type" value="Genomic_DNA"/>
</dbReference>
<dbReference type="AlphaFoldDB" id="T1EPQ4"/>
<evidence type="ECO:0000313" key="4">
    <source>
        <dbReference type="Proteomes" id="UP000015101"/>
    </source>
</evidence>
<feature type="signal peptide" evidence="1">
    <location>
        <begin position="1"/>
        <end position="24"/>
    </location>
</feature>
<dbReference type="HOGENOM" id="CLU_1788940_0_0_1"/>
<dbReference type="KEGG" id="hro:HELRODRAFT_160056"/>
<reference evidence="4" key="1">
    <citation type="submission" date="2012-12" db="EMBL/GenBank/DDBJ databases">
        <authorList>
            <person name="Hellsten U."/>
            <person name="Grimwood J."/>
            <person name="Chapman J.A."/>
            <person name="Shapiro H."/>
            <person name="Aerts A."/>
            <person name="Otillar R.P."/>
            <person name="Terry A.Y."/>
            <person name="Boore J.L."/>
            <person name="Simakov O."/>
            <person name="Marletaz F."/>
            <person name="Cho S.-J."/>
            <person name="Edsinger-Gonzales E."/>
            <person name="Havlak P."/>
            <person name="Kuo D.-H."/>
            <person name="Larsson T."/>
            <person name="Lv J."/>
            <person name="Arendt D."/>
            <person name="Savage R."/>
            <person name="Osoegawa K."/>
            <person name="de Jong P."/>
            <person name="Lindberg D.R."/>
            <person name="Seaver E.C."/>
            <person name="Weisblat D.A."/>
            <person name="Putnam N.H."/>
            <person name="Grigoriev I.V."/>
            <person name="Rokhsar D.S."/>
        </authorList>
    </citation>
    <scope>NUCLEOTIDE SEQUENCE</scope>
</reference>
<organism evidence="3 4">
    <name type="scientific">Helobdella robusta</name>
    <name type="common">Californian leech</name>
    <dbReference type="NCBI Taxonomy" id="6412"/>
    <lineage>
        <taxon>Eukaryota</taxon>
        <taxon>Metazoa</taxon>
        <taxon>Spiralia</taxon>
        <taxon>Lophotrochozoa</taxon>
        <taxon>Annelida</taxon>
        <taxon>Clitellata</taxon>
        <taxon>Hirudinea</taxon>
        <taxon>Rhynchobdellida</taxon>
        <taxon>Glossiphoniidae</taxon>
        <taxon>Helobdella</taxon>
    </lineage>
</organism>
<protein>
    <submittedName>
        <fullName evidence="2 3">Uncharacterized protein</fullName>
    </submittedName>
</protein>
<dbReference type="CTD" id="20198554"/>
<dbReference type="EMBL" id="AMQM01000485">
    <property type="status" value="NOT_ANNOTATED_CDS"/>
    <property type="molecule type" value="Genomic_DNA"/>
</dbReference>
<feature type="chain" id="PRO_5010979950" evidence="1">
    <location>
        <begin position="25"/>
        <end position="145"/>
    </location>
</feature>
<dbReference type="Proteomes" id="UP000015101">
    <property type="component" value="Unassembled WGS sequence"/>
</dbReference>
<sequence length="145" mass="16639">MKLLAPLILIILISDIHLIARVFSDQRDEKISEKVADSQLTNERCTQLVQRPSSVVKKDWAKSQMRIWGRKRSKNFPFLVNFDRVYTNPSNYGANNVNGQRYNHFGLAKIGSNDNFDFYITADDDVILSAVARMREGAKDARVMM</sequence>
<reference evidence="3" key="3">
    <citation type="submission" date="2015-06" db="UniProtKB">
        <authorList>
            <consortium name="EnsemblMetazoa"/>
        </authorList>
    </citation>
    <scope>IDENTIFICATION</scope>
</reference>